<proteinExistence type="predicted"/>
<name>A0A401QGG3_SCYTO</name>
<evidence type="ECO:0000313" key="2">
    <source>
        <dbReference type="EMBL" id="GCB84460.1"/>
    </source>
</evidence>
<evidence type="ECO:0000256" key="1">
    <source>
        <dbReference type="SAM" id="MobiDB-lite"/>
    </source>
</evidence>
<gene>
    <name evidence="2" type="ORF">scyTo_0025187</name>
</gene>
<dbReference type="STRING" id="75743.A0A401QGG3"/>
<protein>
    <submittedName>
        <fullName evidence="2">Uncharacterized protein</fullName>
    </submittedName>
</protein>
<accession>A0A401QGG3</accession>
<dbReference type="Proteomes" id="UP000288216">
    <property type="component" value="Unassembled WGS sequence"/>
</dbReference>
<sequence>MVSEDPSKLLDVERDVNSASTSPAAALAGGWAGWAVTGVSTLTSKFIRGSPVTGGQAAGGQPTAVPAPGATPETGAGSLLSDPLSRTCLAVCV</sequence>
<feature type="compositionally biased region" description="Low complexity" evidence="1">
    <location>
        <begin position="52"/>
        <end position="77"/>
    </location>
</feature>
<dbReference type="AlphaFoldDB" id="A0A401QGG3"/>
<feature type="region of interest" description="Disordered" evidence="1">
    <location>
        <begin position="52"/>
        <end position="78"/>
    </location>
</feature>
<keyword evidence="3" id="KW-1185">Reference proteome</keyword>
<evidence type="ECO:0000313" key="3">
    <source>
        <dbReference type="Proteomes" id="UP000288216"/>
    </source>
</evidence>
<dbReference type="EMBL" id="BFAA01075361">
    <property type="protein sequence ID" value="GCB84460.1"/>
    <property type="molecule type" value="Genomic_DNA"/>
</dbReference>
<reference evidence="2 3" key="1">
    <citation type="journal article" date="2018" name="Nat. Ecol. Evol.">
        <title>Shark genomes provide insights into elasmobranch evolution and the origin of vertebrates.</title>
        <authorList>
            <person name="Hara Y"/>
            <person name="Yamaguchi K"/>
            <person name="Onimaru K"/>
            <person name="Kadota M"/>
            <person name="Koyanagi M"/>
            <person name="Keeley SD"/>
            <person name="Tatsumi K"/>
            <person name="Tanaka K"/>
            <person name="Motone F"/>
            <person name="Kageyama Y"/>
            <person name="Nozu R"/>
            <person name="Adachi N"/>
            <person name="Nishimura O"/>
            <person name="Nakagawa R"/>
            <person name="Tanegashima C"/>
            <person name="Kiyatake I"/>
            <person name="Matsumoto R"/>
            <person name="Murakumo K"/>
            <person name="Nishida K"/>
            <person name="Terakita A"/>
            <person name="Kuratani S"/>
            <person name="Sato K"/>
            <person name="Hyodo S Kuraku.S."/>
        </authorList>
    </citation>
    <scope>NUCLEOTIDE SEQUENCE [LARGE SCALE GENOMIC DNA]</scope>
</reference>
<comment type="caution">
    <text evidence="2">The sequence shown here is derived from an EMBL/GenBank/DDBJ whole genome shotgun (WGS) entry which is preliminary data.</text>
</comment>
<organism evidence="2 3">
    <name type="scientific">Scyliorhinus torazame</name>
    <name type="common">Cloudy catshark</name>
    <name type="synonym">Catulus torazame</name>
    <dbReference type="NCBI Taxonomy" id="75743"/>
    <lineage>
        <taxon>Eukaryota</taxon>
        <taxon>Metazoa</taxon>
        <taxon>Chordata</taxon>
        <taxon>Craniata</taxon>
        <taxon>Vertebrata</taxon>
        <taxon>Chondrichthyes</taxon>
        <taxon>Elasmobranchii</taxon>
        <taxon>Galeomorphii</taxon>
        <taxon>Galeoidea</taxon>
        <taxon>Carcharhiniformes</taxon>
        <taxon>Scyliorhinidae</taxon>
        <taxon>Scyliorhinus</taxon>
    </lineage>
</organism>